<feature type="chain" id="PRO_5012452579" description="Trigger factor C-terminal domain-containing protein" evidence="3">
    <location>
        <begin position="16"/>
        <end position="633"/>
    </location>
</feature>
<dbReference type="Gene3D" id="1.10.3120.10">
    <property type="entry name" value="Trigger factor, C-terminal domain"/>
    <property type="match status" value="1"/>
</dbReference>
<keyword evidence="2" id="KW-0413">Isomerase</keyword>
<reference evidence="5" key="1">
    <citation type="submission" date="2014-11" db="EMBL/GenBank/DDBJ databases">
        <authorList>
            <person name="Otto D Thomas"/>
            <person name="Naeem Raeece"/>
        </authorList>
    </citation>
    <scope>NUCLEOTIDE SEQUENCE</scope>
</reference>
<dbReference type="InterPro" id="IPR027304">
    <property type="entry name" value="Trigger_fact/SurA_dom_sf"/>
</dbReference>
<keyword evidence="3" id="KW-0732">Signal</keyword>
<dbReference type="PhylomeDB" id="A0A0G4GLV2"/>
<dbReference type="Pfam" id="PF05698">
    <property type="entry name" value="Trigger_C"/>
    <property type="match status" value="1"/>
</dbReference>
<evidence type="ECO:0000256" key="1">
    <source>
        <dbReference type="ARBA" id="ARBA00023110"/>
    </source>
</evidence>
<dbReference type="AlphaFoldDB" id="A0A0G4GLV2"/>
<dbReference type="GO" id="GO:0003755">
    <property type="term" value="F:peptidyl-prolyl cis-trans isomerase activity"/>
    <property type="evidence" value="ECO:0007669"/>
    <property type="project" value="UniProtKB-KW"/>
</dbReference>
<dbReference type="EMBL" id="CDMZ01001338">
    <property type="protein sequence ID" value="CEM31099.1"/>
    <property type="molecule type" value="Genomic_DNA"/>
</dbReference>
<dbReference type="InterPro" id="IPR037041">
    <property type="entry name" value="Trigger_fac_C_sf"/>
</dbReference>
<dbReference type="InterPro" id="IPR046357">
    <property type="entry name" value="PPIase_dom_sf"/>
</dbReference>
<evidence type="ECO:0000259" key="4">
    <source>
        <dbReference type="Pfam" id="PF05698"/>
    </source>
</evidence>
<sequence length="633" mass="72494">MQSLLLLFACVGTLGDGFVLFRRLPSHTRTSRARQSLIHSSGGPLTKKRERGKVWELFQSQRDESRAKDNALLKQEYDVHLEVRDGSLWVNVIVSERETTKMWNKILGEFAADPRFRAMRGPEMSSLDTVVKVFGQDNIKAVCLDHMMNKVTEELKEVAREGGEPSGLLGDVKIPELPERTKIVFAQEKTQLQAIQQLARDYNPGNKFFFEFRLSLAPKPLWKKNWREARIEVEKLRFNRTEHLEDAEMAVRSRFARVRPLEETRPLKMGDLAIVQITSNSKLGHDYRANPSGGPPEEFPALVQNELFNRDLEVVVERERYLPGLVEGLLGMWVGERRWVTSRFQFDKTSTLPDGILSKEMPIEEFKGREAILEVSLRGLYEREVPELTEGFCQQRLGFGVSAFKHHVAQQVEHEFRYAAMQHRNCQIEKSLLEIADLEVDPNLVAQEARQHFETMIATEGGTLDDMSQKEHVWPLFLERRRPEIEKAMKLRFILEDIAETENVQVSEEELEKSFLLYKRSSEQKRAIHAARVKRIQSPGEKEGVDEVDSMSRSAQGLQKDVGGNAKDAATAQQLANVQLNPEEELRLRAILQNHLKLQGALDLVAQEATMILTDRSQNVIDEPVTMVHTLVD</sequence>
<evidence type="ECO:0000256" key="2">
    <source>
        <dbReference type="ARBA" id="ARBA00023235"/>
    </source>
</evidence>
<feature type="signal peptide" evidence="3">
    <location>
        <begin position="1"/>
        <end position="15"/>
    </location>
</feature>
<gene>
    <name evidence="5" type="ORF">Cvel_22464</name>
</gene>
<keyword evidence="1" id="KW-0697">Rotamase</keyword>
<name>A0A0G4GLV2_9ALVE</name>
<dbReference type="InterPro" id="IPR008880">
    <property type="entry name" value="Trigger_fac_C"/>
</dbReference>
<dbReference type="Gene3D" id="3.10.50.40">
    <property type="match status" value="1"/>
</dbReference>
<dbReference type="SUPFAM" id="SSF54534">
    <property type="entry name" value="FKBP-like"/>
    <property type="match status" value="1"/>
</dbReference>
<protein>
    <recommendedName>
        <fullName evidence="4">Trigger factor C-terminal domain-containing protein</fullName>
    </recommendedName>
</protein>
<proteinExistence type="predicted"/>
<dbReference type="GO" id="GO:0015031">
    <property type="term" value="P:protein transport"/>
    <property type="evidence" value="ECO:0007669"/>
    <property type="project" value="InterPro"/>
</dbReference>
<evidence type="ECO:0000256" key="3">
    <source>
        <dbReference type="SAM" id="SignalP"/>
    </source>
</evidence>
<feature type="domain" description="Trigger factor C-terminal" evidence="4">
    <location>
        <begin position="402"/>
        <end position="514"/>
    </location>
</feature>
<dbReference type="VEuPathDB" id="CryptoDB:Cvel_22464"/>
<evidence type="ECO:0000313" key="5">
    <source>
        <dbReference type="EMBL" id="CEM31099.1"/>
    </source>
</evidence>
<organism evidence="5">
    <name type="scientific">Chromera velia CCMP2878</name>
    <dbReference type="NCBI Taxonomy" id="1169474"/>
    <lineage>
        <taxon>Eukaryota</taxon>
        <taxon>Sar</taxon>
        <taxon>Alveolata</taxon>
        <taxon>Colpodellida</taxon>
        <taxon>Chromeraceae</taxon>
        <taxon>Chromera</taxon>
    </lineage>
</organism>
<accession>A0A0G4GLV2</accession>
<dbReference type="GO" id="GO:0006457">
    <property type="term" value="P:protein folding"/>
    <property type="evidence" value="ECO:0007669"/>
    <property type="project" value="InterPro"/>
</dbReference>
<dbReference type="SUPFAM" id="SSF109998">
    <property type="entry name" value="Triger factor/SurA peptide-binding domain-like"/>
    <property type="match status" value="1"/>
</dbReference>